<dbReference type="KEGG" id="pte:PTT_08329"/>
<evidence type="ECO:0000313" key="3">
    <source>
        <dbReference type="Proteomes" id="UP000001067"/>
    </source>
</evidence>
<feature type="non-terminal residue" evidence="2">
    <location>
        <position position="75"/>
    </location>
</feature>
<accession>E3RJK0</accession>
<dbReference type="EMBL" id="GL533504">
    <property type="protein sequence ID" value="EFQ94099.1"/>
    <property type="molecule type" value="Genomic_DNA"/>
</dbReference>
<keyword evidence="3" id="KW-1185">Reference proteome</keyword>
<reference evidence="2 3" key="1">
    <citation type="journal article" date="2010" name="Genome Biol.">
        <title>A first genome assembly of the barley fungal pathogen Pyrenophora teres f. teres.</title>
        <authorList>
            <person name="Ellwood S.R."/>
            <person name="Liu Z."/>
            <person name="Syme R.A."/>
            <person name="Lai Z."/>
            <person name="Hane J.K."/>
            <person name="Keiper F."/>
            <person name="Moffat C.S."/>
            <person name="Oliver R.P."/>
            <person name="Friesen T.L."/>
        </authorList>
    </citation>
    <scope>NUCLEOTIDE SEQUENCE [LARGE SCALE GENOMIC DNA]</scope>
    <source>
        <strain evidence="2 3">0-1</strain>
    </source>
</reference>
<organism evidence="3">
    <name type="scientific">Pyrenophora teres f. teres (strain 0-1)</name>
    <name type="common">Barley net blotch fungus</name>
    <name type="synonym">Drechslera teres f. teres</name>
    <dbReference type="NCBI Taxonomy" id="861557"/>
    <lineage>
        <taxon>Eukaryota</taxon>
        <taxon>Fungi</taxon>
        <taxon>Dikarya</taxon>
        <taxon>Ascomycota</taxon>
        <taxon>Pezizomycotina</taxon>
        <taxon>Dothideomycetes</taxon>
        <taxon>Pleosporomycetidae</taxon>
        <taxon>Pleosporales</taxon>
        <taxon>Pleosporineae</taxon>
        <taxon>Pleosporaceae</taxon>
        <taxon>Pyrenophora</taxon>
    </lineage>
</organism>
<sequence length="75" mass="8463">MQLSFDKWRCIGQCNSTGKAITAIGLPEQYHEARQTSQQICVVASPPQNPRAQLPPSKPRKWTKRSKRTLTTLPT</sequence>
<dbReference type="AlphaFoldDB" id="E3RJK0"/>
<evidence type="ECO:0000313" key="2">
    <source>
        <dbReference type="EMBL" id="EFQ94099.1"/>
    </source>
</evidence>
<proteinExistence type="predicted"/>
<name>E3RJK0_PYRTT</name>
<dbReference type="HOGENOM" id="CLU_2677878_0_0_1"/>
<feature type="compositionally biased region" description="Basic residues" evidence="1">
    <location>
        <begin position="58"/>
        <end position="68"/>
    </location>
</feature>
<feature type="region of interest" description="Disordered" evidence="1">
    <location>
        <begin position="45"/>
        <end position="75"/>
    </location>
</feature>
<evidence type="ECO:0000256" key="1">
    <source>
        <dbReference type="SAM" id="MobiDB-lite"/>
    </source>
</evidence>
<protein>
    <submittedName>
        <fullName evidence="2">Uncharacterized protein</fullName>
    </submittedName>
</protein>
<dbReference type="Proteomes" id="UP000001067">
    <property type="component" value="Unassembled WGS sequence"/>
</dbReference>
<gene>
    <name evidence="2" type="ORF">PTT_08329</name>
</gene>